<name>A0A1I4FL77_9HYPH</name>
<keyword evidence="2" id="KW-1185">Reference proteome</keyword>
<gene>
    <name evidence="1" type="ORF">SAMN04488125_110101</name>
</gene>
<proteinExistence type="predicted"/>
<evidence type="ECO:0000313" key="1">
    <source>
        <dbReference type="EMBL" id="SFL18644.1"/>
    </source>
</evidence>
<dbReference type="Proteomes" id="UP000198804">
    <property type="component" value="Unassembled WGS sequence"/>
</dbReference>
<sequence>MEHDPTFCPPFMADRPELAPHLGVYSEAFSDLSTDRPLGAFGGAGPIPWSAIDRYAARHEIDDADDFDRLRRMIRVQDRVYLDHMAEEAKTRGGKS</sequence>
<dbReference type="RefSeq" id="WP_091946889.1">
    <property type="nucleotide sequence ID" value="NZ_FOSV01000010.1"/>
</dbReference>
<protein>
    <submittedName>
        <fullName evidence="1">Uncharacterized protein</fullName>
    </submittedName>
</protein>
<dbReference type="Pfam" id="PF23812">
    <property type="entry name" value="Phage_TAC_18"/>
    <property type="match status" value="1"/>
</dbReference>
<organism evidence="1 2">
    <name type="scientific">Methylorubrum salsuginis</name>
    <dbReference type="NCBI Taxonomy" id="414703"/>
    <lineage>
        <taxon>Bacteria</taxon>
        <taxon>Pseudomonadati</taxon>
        <taxon>Pseudomonadota</taxon>
        <taxon>Alphaproteobacteria</taxon>
        <taxon>Hyphomicrobiales</taxon>
        <taxon>Methylobacteriaceae</taxon>
        <taxon>Methylorubrum</taxon>
    </lineage>
</organism>
<dbReference type="STRING" id="414703.SAMN04488125_110101"/>
<reference evidence="2" key="1">
    <citation type="submission" date="2016-10" db="EMBL/GenBank/DDBJ databases">
        <authorList>
            <person name="Varghese N."/>
            <person name="Submissions S."/>
        </authorList>
    </citation>
    <scope>NUCLEOTIDE SEQUENCE [LARGE SCALE GENOMIC DNA]</scope>
    <source>
        <strain evidence="2">CGMCC 1.6474</strain>
    </source>
</reference>
<evidence type="ECO:0000313" key="2">
    <source>
        <dbReference type="Proteomes" id="UP000198804"/>
    </source>
</evidence>
<dbReference type="AlphaFoldDB" id="A0A1I4FL77"/>
<dbReference type="EMBL" id="FOSV01000010">
    <property type="protein sequence ID" value="SFL18644.1"/>
    <property type="molecule type" value="Genomic_DNA"/>
</dbReference>
<dbReference type="InterPro" id="IPR056919">
    <property type="entry name" value="Phage_TAC_18"/>
</dbReference>
<dbReference type="OrthoDB" id="7451058at2"/>
<accession>A0A1I4FL77</accession>